<dbReference type="AlphaFoldDB" id="A0A347UE46"/>
<dbReference type="Gene3D" id="3.40.50.1860">
    <property type="match status" value="2"/>
</dbReference>
<dbReference type="RefSeq" id="WP_118941782.1">
    <property type="nucleotide sequence ID" value="NZ_CP032125.1"/>
</dbReference>
<comment type="similarity">
    <text evidence="1">Belongs to the aspartate/glutamate racemases family.</text>
</comment>
<evidence type="ECO:0000313" key="4">
    <source>
        <dbReference type="Proteomes" id="UP000261704"/>
    </source>
</evidence>
<evidence type="ECO:0000256" key="1">
    <source>
        <dbReference type="ARBA" id="ARBA00007847"/>
    </source>
</evidence>
<name>A0A347UE46_9RHOB</name>
<reference evidence="3 4" key="1">
    <citation type="submission" date="2018-09" db="EMBL/GenBank/DDBJ databases">
        <title>Profundibacter amoris BAR1 gen. nov., sp. nov., a new member of the Roseobacter clade isolated at Lokis Castle Vent Field on the Arctic Mid-Oceanic Ridge.</title>
        <authorList>
            <person name="Le Moine Bauer S."/>
            <person name="Sjoeberg A.G."/>
            <person name="L'Haridon S."/>
            <person name="Stokke R."/>
            <person name="Roalkvam I."/>
            <person name="Steen I.H."/>
            <person name="Dahle H."/>
        </authorList>
    </citation>
    <scope>NUCLEOTIDE SEQUENCE [LARGE SCALE GENOMIC DNA]</scope>
    <source>
        <strain evidence="3 4">BAR1</strain>
    </source>
</reference>
<dbReference type="NCBIfam" id="TIGR00035">
    <property type="entry name" value="asp_race"/>
    <property type="match status" value="1"/>
</dbReference>
<evidence type="ECO:0000256" key="2">
    <source>
        <dbReference type="ARBA" id="ARBA00023235"/>
    </source>
</evidence>
<keyword evidence="2" id="KW-0413">Isomerase</keyword>
<dbReference type="PANTHER" id="PTHR21198">
    <property type="entry name" value="GLUTAMATE RACEMASE"/>
    <property type="match status" value="1"/>
</dbReference>
<dbReference type="OrthoDB" id="9803739at2"/>
<sequence>MRTVGILGGMGPEPAQALLERIKTAAKTRRKSDEVPLVVDLDTKLPSLVDGGGADPLPVLVDMAKRMQDSGAQALAMPCNASHQFAGELAAAVDIPLLDMVLLTSKTACAAARKGEKVGVLGSPALQETGIFDAAINACGGEAVYPEDSDMLLDAIREIRATGPTASVRNKVVQASHNLIWQGAHVQLMGCTEFSLLERALDPGAVKVDPLDVLAQAIVRFSRDQAA</sequence>
<keyword evidence="4" id="KW-1185">Reference proteome</keyword>
<accession>A0A347UE46</accession>
<gene>
    <name evidence="3" type="ORF">BAR1_03765</name>
</gene>
<dbReference type="InterPro" id="IPR004380">
    <property type="entry name" value="Asp_race"/>
</dbReference>
<dbReference type="InterPro" id="IPR001920">
    <property type="entry name" value="Asp/Glu_race"/>
</dbReference>
<dbReference type="KEGG" id="pamo:BAR1_03765"/>
<evidence type="ECO:0000313" key="3">
    <source>
        <dbReference type="EMBL" id="AXX97124.1"/>
    </source>
</evidence>
<organism evidence="3 4">
    <name type="scientific">Profundibacter amoris</name>
    <dbReference type="NCBI Taxonomy" id="2171755"/>
    <lineage>
        <taxon>Bacteria</taxon>
        <taxon>Pseudomonadati</taxon>
        <taxon>Pseudomonadota</taxon>
        <taxon>Alphaproteobacteria</taxon>
        <taxon>Rhodobacterales</taxon>
        <taxon>Paracoccaceae</taxon>
        <taxon>Profundibacter</taxon>
    </lineage>
</organism>
<dbReference type="Pfam" id="PF01177">
    <property type="entry name" value="Asp_Glu_race"/>
    <property type="match status" value="1"/>
</dbReference>
<dbReference type="SUPFAM" id="SSF53681">
    <property type="entry name" value="Aspartate/glutamate racemase"/>
    <property type="match status" value="2"/>
</dbReference>
<dbReference type="GO" id="GO:0047661">
    <property type="term" value="F:amino-acid racemase activity"/>
    <property type="evidence" value="ECO:0007669"/>
    <property type="project" value="InterPro"/>
</dbReference>
<dbReference type="EMBL" id="CP032125">
    <property type="protein sequence ID" value="AXX97124.1"/>
    <property type="molecule type" value="Genomic_DNA"/>
</dbReference>
<proteinExistence type="inferred from homology"/>
<dbReference type="PANTHER" id="PTHR21198:SF7">
    <property type="entry name" value="ASPARTATE-GLUTAMATE RACEMASE FAMILY"/>
    <property type="match status" value="1"/>
</dbReference>
<dbReference type="InterPro" id="IPR015942">
    <property type="entry name" value="Asp/Glu/hydantoin_racemase"/>
</dbReference>
<protein>
    <submittedName>
        <fullName evidence="3">Aspartate/glutamate racemase family protein</fullName>
    </submittedName>
</protein>
<dbReference type="Proteomes" id="UP000261704">
    <property type="component" value="Chromosome"/>
</dbReference>